<dbReference type="SMART" id="SM00490">
    <property type="entry name" value="HELICc"/>
    <property type="match status" value="1"/>
</dbReference>
<comment type="similarity">
    <text evidence="7">Belongs to the DEAD box helicase family.</text>
</comment>
<dbReference type="Gene3D" id="3.40.50.300">
    <property type="entry name" value="P-loop containing nucleotide triphosphate hydrolases"/>
    <property type="match status" value="2"/>
</dbReference>
<sequence length="568" mass="63740">MSVRKPPISIEELLEKKREAQEVISKPQFLTKAERQRLALERRSNQVKQIQKPKALNLAGGKNEHVIPPQTSKSKVVKPSVRGSRNFKFEWSDDEDTSNGYRPLILSTTTEKLDPISRLKVENSSHWSKKRLEDMTKRDWRILKEDFSISSKGGNIPNPFRSWDETGVNPLILKAIKRLAYDQPTPIQRASIPIGLTGRDVIGIAETGSGKTLSFLIPILNYIMNVPQLNESNRTDGPYCLVLVPTRELALQIEKEFLKFVSLDLPLRVASLIGGHTLGENINKIAQGVEVIVATPGRLVDCLERSVLVLNQCFFLVMDEADKMINLGFEQQVQQILKSLPPGHSNPFGKQDQRKRTTMMFTATMPPAIESLTKEFLDQPATVMVGDVGDAVDTVVQEVEFIKTEEKRLDRLISVLNTGSFGPPIIVFTNYKKTCELIAERLQAENWRPAVMHGSKSQEQRETAIQQIRDSKCDILVATDVAGRGIDIQDVSLVVNFQMARSIEDYTHRIGRTGRAGKTGTALTFLGDEDNDVLYDLKTMIIKSPVSKCPEELRRSEGAQRKQSNIVS</sequence>
<reference evidence="11" key="1">
    <citation type="submission" date="2013-12" db="EMBL/GenBank/DDBJ databases">
        <authorList>
            <person name="Genoscope - CEA"/>
        </authorList>
    </citation>
    <scope>NUCLEOTIDE SEQUENCE</scope>
    <source>
        <strain evidence="11">CBS 1993</strain>
    </source>
</reference>
<dbReference type="InterPro" id="IPR000629">
    <property type="entry name" value="RNA-helicase_DEAD-box_CS"/>
</dbReference>
<keyword evidence="2 7" id="KW-0547">Nucleotide-binding</keyword>
<dbReference type="GO" id="GO:0000384">
    <property type="term" value="F:first spliceosomal transesterification activity"/>
    <property type="evidence" value="ECO:0007669"/>
    <property type="project" value="EnsemblFungi"/>
</dbReference>
<dbReference type="SUPFAM" id="SSF52540">
    <property type="entry name" value="P-loop containing nucleoside triphosphate hydrolases"/>
    <property type="match status" value="1"/>
</dbReference>
<dbReference type="GO" id="GO:0000395">
    <property type="term" value="P:mRNA 5'-splice site recognition"/>
    <property type="evidence" value="ECO:0007669"/>
    <property type="project" value="EnsemblFungi"/>
</dbReference>
<dbReference type="SMART" id="SM00487">
    <property type="entry name" value="DEXDc"/>
    <property type="match status" value="1"/>
</dbReference>
<dbReference type="OrthoDB" id="196131at2759"/>
<keyword evidence="4 7" id="KW-0347">Helicase</keyword>
<feature type="domain" description="DEAD-box RNA helicase Q" evidence="10">
    <location>
        <begin position="161"/>
        <end position="189"/>
    </location>
</feature>
<dbReference type="InterPro" id="IPR011545">
    <property type="entry name" value="DEAD/DEAH_box_helicase_dom"/>
</dbReference>
<dbReference type="PROSITE" id="PS51192">
    <property type="entry name" value="HELICASE_ATP_BIND_1"/>
    <property type="match status" value="1"/>
</dbReference>
<dbReference type="PROSITE" id="PS00039">
    <property type="entry name" value="DEAD_ATP_HELICASE"/>
    <property type="match status" value="1"/>
</dbReference>
<dbReference type="PANTHER" id="PTHR47958">
    <property type="entry name" value="ATP-DEPENDENT RNA HELICASE DBP3"/>
    <property type="match status" value="1"/>
</dbReference>
<evidence type="ECO:0000256" key="6">
    <source>
        <dbReference type="PROSITE-ProRule" id="PRU00552"/>
    </source>
</evidence>
<protein>
    <recommendedName>
        <fullName evidence="1">RNA helicase</fullName>
        <ecNumber evidence="1">3.6.4.13</ecNumber>
    </recommendedName>
</protein>
<proteinExistence type="inferred from homology"/>
<keyword evidence="3 7" id="KW-0378">Hydrolase</keyword>
<dbReference type="GO" id="GO:0016787">
    <property type="term" value="F:hydrolase activity"/>
    <property type="evidence" value="ECO:0007669"/>
    <property type="project" value="UniProtKB-KW"/>
</dbReference>
<dbReference type="InterPro" id="IPR027417">
    <property type="entry name" value="P-loop_NTPase"/>
</dbReference>
<dbReference type="InterPro" id="IPR001650">
    <property type="entry name" value="Helicase_C-like"/>
</dbReference>
<organism evidence="11 12">
    <name type="scientific">Kuraishia capsulata CBS 1993</name>
    <dbReference type="NCBI Taxonomy" id="1382522"/>
    <lineage>
        <taxon>Eukaryota</taxon>
        <taxon>Fungi</taxon>
        <taxon>Dikarya</taxon>
        <taxon>Ascomycota</taxon>
        <taxon>Saccharomycotina</taxon>
        <taxon>Pichiomycetes</taxon>
        <taxon>Pichiales</taxon>
        <taxon>Pichiaceae</taxon>
        <taxon>Kuraishia</taxon>
    </lineage>
</organism>
<accession>W6MSW6</accession>
<evidence type="ECO:0000256" key="7">
    <source>
        <dbReference type="RuleBase" id="RU000492"/>
    </source>
</evidence>
<dbReference type="GO" id="GO:0003723">
    <property type="term" value="F:RNA binding"/>
    <property type="evidence" value="ECO:0007669"/>
    <property type="project" value="EnsemblFungi"/>
</dbReference>
<dbReference type="HOGENOM" id="CLU_003041_11_3_1"/>
<dbReference type="CDD" id="cd17945">
    <property type="entry name" value="DEADc_DDX23"/>
    <property type="match status" value="1"/>
</dbReference>
<reference evidence="11" key="2">
    <citation type="submission" date="2014-02" db="EMBL/GenBank/DDBJ databases">
        <title>Complete DNA sequence of /Kuraishia capsulata/ illustrates novel genomic features among budding yeasts (/Saccharomycotina/).</title>
        <authorList>
            <person name="Morales L."/>
            <person name="Noel B."/>
            <person name="Porcel B."/>
            <person name="Marcet-Houben M."/>
            <person name="Hullo M-F."/>
            <person name="Sacerdot C."/>
            <person name="Tekaia F."/>
            <person name="Leh-Louis V."/>
            <person name="Despons L."/>
            <person name="Khanna V."/>
            <person name="Aury J-M."/>
            <person name="Barbe V."/>
            <person name="Couloux A."/>
            <person name="Labadie K."/>
            <person name="Pelletier E."/>
            <person name="Souciet J-L."/>
            <person name="Boekhout T."/>
            <person name="Gabaldon T."/>
            <person name="Wincker P."/>
            <person name="Dujon B."/>
        </authorList>
    </citation>
    <scope>NUCLEOTIDE SEQUENCE</scope>
    <source>
        <strain evidence="11">CBS 1993</strain>
    </source>
</reference>
<gene>
    <name evidence="11" type="ORF">KUCA_T00005446001</name>
</gene>
<keyword evidence="5 7" id="KW-0067">ATP-binding</keyword>
<evidence type="ECO:0000259" key="10">
    <source>
        <dbReference type="PROSITE" id="PS51195"/>
    </source>
</evidence>
<feature type="domain" description="Helicase ATP-binding" evidence="8">
    <location>
        <begin position="192"/>
        <end position="383"/>
    </location>
</feature>
<dbReference type="PROSITE" id="PS51194">
    <property type="entry name" value="HELICASE_CTER"/>
    <property type="match status" value="1"/>
</dbReference>
<dbReference type="PROSITE" id="PS51195">
    <property type="entry name" value="Q_MOTIF"/>
    <property type="match status" value="1"/>
</dbReference>
<dbReference type="EC" id="3.6.4.13" evidence="1"/>
<evidence type="ECO:0000256" key="4">
    <source>
        <dbReference type="ARBA" id="ARBA00022806"/>
    </source>
</evidence>
<dbReference type="Proteomes" id="UP000019384">
    <property type="component" value="Unassembled WGS sequence"/>
</dbReference>
<evidence type="ECO:0000259" key="9">
    <source>
        <dbReference type="PROSITE" id="PS51194"/>
    </source>
</evidence>
<evidence type="ECO:0000256" key="5">
    <source>
        <dbReference type="ARBA" id="ARBA00022840"/>
    </source>
</evidence>
<dbReference type="AlphaFoldDB" id="W6MSW6"/>
<dbReference type="GeneID" id="34522831"/>
<dbReference type="CDD" id="cd18787">
    <property type="entry name" value="SF2_C_DEAD"/>
    <property type="match status" value="1"/>
</dbReference>
<feature type="short sequence motif" description="Q motif" evidence="6">
    <location>
        <begin position="161"/>
        <end position="189"/>
    </location>
</feature>
<dbReference type="RefSeq" id="XP_022461443.1">
    <property type="nucleotide sequence ID" value="XM_022600642.1"/>
</dbReference>
<dbReference type="GO" id="GO:0003724">
    <property type="term" value="F:RNA helicase activity"/>
    <property type="evidence" value="ECO:0007669"/>
    <property type="project" value="UniProtKB-EC"/>
</dbReference>
<dbReference type="Pfam" id="PF00270">
    <property type="entry name" value="DEAD"/>
    <property type="match status" value="1"/>
</dbReference>
<evidence type="ECO:0000313" key="12">
    <source>
        <dbReference type="Proteomes" id="UP000019384"/>
    </source>
</evidence>
<feature type="domain" description="Helicase C-terminal" evidence="9">
    <location>
        <begin position="408"/>
        <end position="557"/>
    </location>
</feature>
<dbReference type="EMBL" id="HG793130">
    <property type="protein sequence ID" value="CDK29458.1"/>
    <property type="molecule type" value="Genomic_DNA"/>
</dbReference>
<keyword evidence="12" id="KW-1185">Reference proteome</keyword>
<evidence type="ECO:0000256" key="3">
    <source>
        <dbReference type="ARBA" id="ARBA00022801"/>
    </source>
</evidence>
<dbReference type="GO" id="GO:0005524">
    <property type="term" value="F:ATP binding"/>
    <property type="evidence" value="ECO:0007669"/>
    <property type="project" value="UniProtKB-KW"/>
</dbReference>
<name>W6MSW6_9ASCO</name>
<dbReference type="GO" id="GO:0005682">
    <property type="term" value="C:U5 snRNP"/>
    <property type="evidence" value="ECO:0007669"/>
    <property type="project" value="EnsemblFungi"/>
</dbReference>
<dbReference type="Pfam" id="PF00271">
    <property type="entry name" value="Helicase_C"/>
    <property type="match status" value="1"/>
</dbReference>
<dbReference type="InterPro" id="IPR014014">
    <property type="entry name" value="RNA_helicase_DEAD_Q_motif"/>
</dbReference>
<evidence type="ECO:0000259" key="8">
    <source>
        <dbReference type="PROSITE" id="PS51192"/>
    </source>
</evidence>
<dbReference type="STRING" id="1382522.W6MSW6"/>
<evidence type="ECO:0000313" key="11">
    <source>
        <dbReference type="EMBL" id="CDK29458.1"/>
    </source>
</evidence>
<evidence type="ECO:0000256" key="1">
    <source>
        <dbReference type="ARBA" id="ARBA00012552"/>
    </source>
</evidence>
<dbReference type="InterPro" id="IPR014001">
    <property type="entry name" value="Helicase_ATP-bd"/>
</dbReference>
<evidence type="ECO:0000256" key="2">
    <source>
        <dbReference type="ARBA" id="ARBA00022741"/>
    </source>
</evidence>